<reference evidence="2 3" key="1">
    <citation type="journal article" date="2019" name="Commun. Biol.">
        <title>The bagworm genome reveals a unique fibroin gene that provides high tensile strength.</title>
        <authorList>
            <person name="Kono N."/>
            <person name="Nakamura H."/>
            <person name="Ohtoshi R."/>
            <person name="Tomita M."/>
            <person name="Numata K."/>
            <person name="Arakawa K."/>
        </authorList>
    </citation>
    <scope>NUCLEOTIDE SEQUENCE [LARGE SCALE GENOMIC DNA]</scope>
</reference>
<comment type="caution">
    <text evidence="2">The sequence shown here is derived from an EMBL/GenBank/DDBJ whole genome shotgun (WGS) entry which is preliminary data.</text>
</comment>
<protein>
    <recommendedName>
        <fullName evidence="4">Endonuclease-reverse transcriptase</fullName>
    </recommendedName>
</protein>
<sequence>MSCRHTAMETCAATDRSDRDPVGEGIRRQELQKTKPKSRDTKNGLKALYKLISKRINLDYKADRIRIIEKHLNITNSVNKACKELRTHKSWIGELKNKTKNTQNRTEILKIATEFYRNLYSFPNHYTYELSDTNKTEPKADIGETEVVKGIKSLKERKIQATTRSLMKS</sequence>
<dbReference type="OrthoDB" id="410104at2759"/>
<keyword evidence="3" id="KW-1185">Reference proteome</keyword>
<gene>
    <name evidence="2" type="ORF">EVAR_53104_1</name>
</gene>
<dbReference type="Proteomes" id="UP000299102">
    <property type="component" value="Unassembled WGS sequence"/>
</dbReference>
<dbReference type="EMBL" id="BGZK01001823">
    <property type="protein sequence ID" value="GBP86904.1"/>
    <property type="molecule type" value="Genomic_DNA"/>
</dbReference>
<evidence type="ECO:0000256" key="1">
    <source>
        <dbReference type="SAM" id="MobiDB-lite"/>
    </source>
</evidence>
<name>A0A4C1ZIG0_EUMVA</name>
<evidence type="ECO:0008006" key="4">
    <source>
        <dbReference type="Google" id="ProtNLM"/>
    </source>
</evidence>
<organism evidence="2 3">
    <name type="scientific">Eumeta variegata</name>
    <name type="common">Bagworm moth</name>
    <name type="synonym">Eumeta japonica</name>
    <dbReference type="NCBI Taxonomy" id="151549"/>
    <lineage>
        <taxon>Eukaryota</taxon>
        <taxon>Metazoa</taxon>
        <taxon>Ecdysozoa</taxon>
        <taxon>Arthropoda</taxon>
        <taxon>Hexapoda</taxon>
        <taxon>Insecta</taxon>
        <taxon>Pterygota</taxon>
        <taxon>Neoptera</taxon>
        <taxon>Endopterygota</taxon>
        <taxon>Lepidoptera</taxon>
        <taxon>Glossata</taxon>
        <taxon>Ditrysia</taxon>
        <taxon>Tineoidea</taxon>
        <taxon>Psychidae</taxon>
        <taxon>Oiketicinae</taxon>
        <taxon>Eumeta</taxon>
    </lineage>
</organism>
<dbReference type="AlphaFoldDB" id="A0A4C1ZIG0"/>
<evidence type="ECO:0000313" key="3">
    <source>
        <dbReference type="Proteomes" id="UP000299102"/>
    </source>
</evidence>
<accession>A0A4C1ZIG0</accession>
<feature type="compositionally biased region" description="Basic and acidic residues" evidence="1">
    <location>
        <begin position="15"/>
        <end position="40"/>
    </location>
</feature>
<feature type="region of interest" description="Disordered" evidence="1">
    <location>
        <begin position="1"/>
        <end position="40"/>
    </location>
</feature>
<proteinExistence type="predicted"/>
<evidence type="ECO:0000313" key="2">
    <source>
        <dbReference type="EMBL" id="GBP86904.1"/>
    </source>
</evidence>